<evidence type="ECO:0000259" key="4">
    <source>
        <dbReference type="PROSITE" id="PS01124"/>
    </source>
</evidence>
<keyword evidence="1" id="KW-0805">Transcription regulation</keyword>
<evidence type="ECO:0000256" key="3">
    <source>
        <dbReference type="ARBA" id="ARBA00023163"/>
    </source>
</evidence>
<dbReference type="InterPro" id="IPR009057">
    <property type="entry name" value="Homeodomain-like_sf"/>
</dbReference>
<organism evidence="5 6">
    <name type="scientific">Alcaligenes pakistanensis</name>
    <dbReference type="NCBI Taxonomy" id="1482717"/>
    <lineage>
        <taxon>Bacteria</taxon>
        <taxon>Pseudomonadati</taxon>
        <taxon>Pseudomonadota</taxon>
        <taxon>Betaproteobacteria</taxon>
        <taxon>Burkholderiales</taxon>
        <taxon>Alcaligenaceae</taxon>
        <taxon>Alcaligenes</taxon>
    </lineage>
</organism>
<keyword evidence="3" id="KW-0804">Transcription</keyword>
<dbReference type="GO" id="GO:0003700">
    <property type="term" value="F:DNA-binding transcription factor activity"/>
    <property type="evidence" value="ECO:0007669"/>
    <property type="project" value="InterPro"/>
</dbReference>
<sequence>MNKGMNERIAYPPGAENGGLETVGLHERGCATIRTLYLSALVNALSDQGRQVDALLREYGFYRTQTSTPYERVPLHRYVSLLEHAAQKFGRPDLGLEMGAQFGLEEMGPFHALFVAAGSLRATLDTFGLFQDRWQTNTLLDVTIQAETTTLSYRIQDRAIWPRSQDAEFTMAGMALMLKQLATPSWGPIEVHFEHSIVGREKTLERFFRAPVLGNQAANQLVMRNSDLDRQLSNNKGFQDNKLKSVLECHLLDLLGPEALPVRRTCDQAADIISRRLGRAPVDCDSIALVLNLSARSLRRRLMEEGSSFRHVLQDVRQARAQALLQSADLPLSAVAEQLGYSDTATFSRAFKEWTRVSPRRYGKASSLSWQS</sequence>
<dbReference type="Pfam" id="PF12625">
    <property type="entry name" value="Arabinose_bd"/>
    <property type="match status" value="1"/>
</dbReference>
<dbReference type="GO" id="GO:0000976">
    <property type="term" value="F:transcription cis-regulatory region binding"/>
    <property type="evidence" value="ECO:0007669"/>
    <property type="project" value="TreeGrafter"/>
</dbReference>
<dbReference type="EMBL" id="BMZN01000004">
    <property type="protein sequence ID" value="GHC55491.1"/>
    <property type="molecule type" value="Genomic_DNA"/>
</dbReference>
<evidence type="ECO:0000256" key="1">
    <source>
        <dbReference type="ARBA" id="ARBA00023015"/>
    </source>
</evidence>
<evidence type="ECO:0000256" key="2">
    <source>
        <dbReference type="ARBA" id="ARBA00023125"/>
    </source>
</evidence>
<dbReference type="InterPro" id="IPR032687">
    <property type="entry name" value="AraC-type_N"/>
</dbReference>
<accession>A0A8H9ILB6</accession>
<evidence type="ECO:0000313" key="6">
    <source>
        <dbReference type="Proteomes" id="UP000608923"/>
    </source>
</evidence>
<feature type="domain" description="HTH araC/xylS-type" evidence="4">
    <location>
        <begin position="267"/>
        <end position="365"/>
    </location>
</feature>
<comment type="caution">
    <text evidence="5">The sequence shown here is derived from an EMBL/GenBank/DDBJ whole genome shotgun (WGS) entry which is preliminary data.</text>
</comment>
<dbReference type="Gene3D" id="1.10.10.60">
    <property type="entry name" value="Homeodomain-like"/>
    <property type="match status" value="1"/>
</dbReference>
<reference evidence="6" key="1">
    <citation type="journal article" date="2019" name="Int. J. Syst. Evol. Microbiol.">
        <title>The Global Catalogue of Microorganisms (GCM) 10K type strain sequencing project: providing services to taxonomists for standard genome sequencing and annotation.</title>
        <authorList>
            <consortium name="The Broad Institute Genomics Platform"/>
            <consortium name="The Broad Institute Genome Sequencing Center for Infectious Disease"/>
            <person name="Wu L."/>
            <person name="Ma J."/>
        </authorList>
    </citation>
    <scope>NUCLEOTIDE SEQUENCE [LARGE SCALE GENOMIC DNA]</scope>
    <source>
        <strain evidence="6">KCTC 42083</strain>
    </source>
</reference>
<name>A0A8H9ILB6_9BURK</name>
<dbReference type="SMART" id="SM00342">
    <property type="entry name" value="HTH_ARAC"/>
    <property type="match status" value="1"/>
</dbReference>
<dbReference type="SUPFAM" id="SSF46689">
    <property type="entry name" value="Homeodomain-like"/>
    <property type="match status" value="1"/>
</dbReference>
<protein>
    <submittedName>
        <fullName evidence="5">AraC family transcriptional regulator</fullName>
    </submittedName>
</protein>
<dbReference type="GO" id="GO:0005829">
    <property type="term" value="C:cytosol"/>
    <property type="evidence" value="ECO:0007669"/>
    <property type="project" value="TreeGrafter"/>
</dbReference>
<evidence type="ECO:0000313" key="5">
    <source>
        <dbReference type="EMBL" id="GHC55491.1"/>
    </source>
</evidence>
<dbReference type="Pfam" id="PF12833">
    <property type="entry name" value="HTH_18"/>
    <property type="match status" value="1"/>
</dbReference>
<proteinExistence type="predicted"/>
<gene>
    <name evidence="5" type="ORF">GCM10010096_30570</name>
</gene>
<dbReference type="Proteomes" id="UP000608923">
    <property type="component" value="Unassembled WGS sequence"/>
</dbReference>
<keyword evidence="6" id="KW-1185">Reference proteome</keyword>
<keyword evidence="2" id="KW-0238">DNA-binding</keyword>
<dbReference type="PANTHER" id="PTHR47894:SF4">
    <property type="entry name" value="HTH-TYPE TRANSCRIPTIONAL REGULATOR GADX"/>
    <property type="match status" value="1"/>
</dbReference>
<dbReference type="PROSITE" id="PS01124">
    <property type="entry name" value="HTH_ARAC_FAMILY_2"/>
    <property type="match status" value="1"/>
</dbReference>
<dbReference type="InterPro" id="IPR018060">
    <property type="entry name" value="HTH_AraC"/>
</dbReference>
<dbReference type="PANTHER" id="PTHR47894">
    <property type="entry name" value="HTH-TYPE TRANSCRIPTIONAL REGULATOR GADX"/>
    <property type="match status" value="1"/>
</dbReference>
<dbReference type="AlphaFoldDB" id="A0A8H9ILB6"/>